<dbReference type="Gene3D" id="1.10.510.10">
    <property type="entry name" value="Transferase(Phosphotransferase) domain 1"/>
    <property type="match status" value="1"/>
</dbReference>
<dbReference type="GO" id="GO:0016020">
    <property type="term" value="C:membrane"/>
    <property type="evidence" value="ECO:0007669"/>
    <property type="project" value="UniProtKB-SubCell"/>
</dbReference>
<keyword evidence="7 10" id="KW-0472">Membrane</keyword>
<evidence type="ECO:0000256" key="10">
    <source>
        <dbReference type="SAM" id="Phobius"/>
    </source>
</evidence>
<dbReference type="InterPro" id="IPR001245">
    <property type="entry name" value="Ser-Thr/Tyr_kinase_cat_dom"/>
</dbReference>
<dbReference type="Gene3D" id="3.30.200.20">
    <property type="entry name" value="Phosphorylase Kinase, domain 1"/>
    <property type="match status" value="1"/>
</dbReference>
<keyword evidence="6 10" id="KW-1133">Transmembrane helix</keyword>
<keyword evidence="12" id="KW-0808">Transferase</keyword>
<dbReference type="AlphaFoldDB" id="A0A0K9NT14"/>
<organism evidence="12 13">
    <name type="scientific">Zostera marina</name>
    <name type="common">Eelgrass</name>
    <dbReference type="NCBI Taxonomy" id="29655"/>
    <lineage>
        <taxon>Eukaryota</taxon>
        <taxon>Viridiplantae</taxon>
        <taxon>Streptophyta</taxon>
        <taxon>Embryophyta</taxon>
        <taxon>Tracheophyta</taxon>
        <taxon>Spermatophyta</taxon>
        <taxon>Magnoliopsida</taxon>
        <taxon>Liliopsida</taxon>
        <taxon>Zosteraceae</taxon>
        <taxon>Zostera</taxon>
    </lineage>
</organism>
<dbReference type="Pfam" id="PF07714">
    <property type="entry name" value="PK_Tyr_Ser-Thr"/>
    <property type="match status" value="1"/>
</dbReference>
<evidence type="ECO:0000256" key="3">
    <source>
        <dbReference type="ARBA" id="ARBA00022692"/>
    </source>
</evidence>
<dbReference type="FunFam" id="1.10.510.10:FF:000448">
    <property type="entry name" value="Putative LRR receptor-like serine/threonine-protein kinase"/>
    <property type="match status" value="1"/>
</dbReference>
<keyword evidence="13" id="KW-1185">Reference proteome</keyword>
<dbReference type="Gene3D" id="3.80.10.10">
    <property type="entry name" value="Ribonuclease Inhibitor"/>
    <property type="match status" value="2"/>
</dbReference>
<dbReference type="Proteomes" id="UP000036987">
    <property type="component" value="Unassembled WGS sequence"/>
</dbReference>
<sequence length="847" mass="94591">MEMMEAPAKRRIVMISIHTYCLFFTAVSLLLVNPIEAEGNITSKVEFDALYSLRGTLGIRKYDWPRREEPCTWKGVGCRNGRVVSLNFTGFLRTNRGSQNPMFEVDGLQNLTMLEKLITVGFSLPGPIPEWFGTKLAPNISVLDLQGSNINGTIPEGIGNLKNLTRLRLSNNNLAGSIPPSFQNLSRLQTLDLSFNNFTGRISIAQFDSLRRLQFLSIGSNQIEGSIQGNIGDLTQLRYLDFGHNKFDGDIPPEIGVLSRFEYLDLSNNSFRGELPNSIWESDILMFLDVSNNNFTGNISNIDFSSTANSTNGSRIFDLSANSFFGVIPASMVDFSERLSSLDLSDNYFQDRSPFDSDSIDVELNCFFINSTTSTQKNNTICEEFYLSVGRNDEIPDSQSPPPPSNNPSSDRISRRNLIYIIAGVSAVVIFLLLILLIICLMKRRNRSYTSQHQTTVAANSHASQQVWSTVYSSIPKPVIPLQTVVGDSFTYEQLSQSTSDFNESNLIKHGHSGSFYRGILENGNVIVVKKFESEQRYLKEFEFVSRVMHLRLVPFIGYCSNDKDDRFRKLLVYKHMDFGDLSTAFSRKSLPESDDGLQSLDWITRLKIAIGVAEALCYLHNDCGPPFVHRDVRATSILLEDNFEVRLGSLSEVCIQEGSSRRNVVTRFFRLHGSSEPNSPGNAAAATCADDVYCFGKVLLELVTGEIGISGATEEKTKKTLEETIPCINIKEKELLNKIIDPSLVVEEDLMDEVWAMAVIAKSCLNSKPAQRPLIKYVLKALENPLKFVREVNKNQSDTTSLLHSMSSARLAVAENWSDPAVALPAPMLDAKKTHQSNQRDSADDD</sequence>
<dbReference type="PANTHER" id="PTHR48054">
    <property type="entry name" value="RECEPTOR KINASE-LIKE PROTEIN XA21"/>
    <property type="match status" value="1"/>
</dbReference>
<dbReference type="EMBL" id="LFYR01001803">
    <property type="protein sequence ID" value="KMZ59172.1"/>
    <property type="molecule type" value="Genomic_DNA"/>
</dbReference>
<dbReference type="OMA" id="HIEMNCL"/>
<comment type="caution">
    <text evidence="12">The sequence shown here is derived from an EMBL/GenBank/DDBJ whole genome shotgun (WGS) entry which is preliminary data.</text>
</comment>
<dbReference type="FunFam" id="3.80.10.10:FF:000041">
    <property type="entry name" value="LRR receptor-like serine/threonine-protein kinase ERECTA"/>
    <property type="match status" value="2"/>
</dbReference>
<dbReference type="InterPro" id="IPR001611">
    <property type="entry name" value="Leu-rich_rpt"/>
</dbReference>
<dbReference type="InterPro" id="IPR000719">
    <property type="entry name" value="Prot_kinase_dom"/>
</dbReference>
<evidence type="ECO:0000256" key="2">
    <source>
        <dbReference type="ARBA" id="ARBA00022614"/>
    </source>
</evidence>
<dbReference type="GO" id="GO:0005524">
    <property type="term" value="F:ATP binding"/>
    <property type="evidence" value="ECO:0007669"/>
    <property type="project" value="InterPro"/>
</dbReference>
<evidence type="ECO:0000256" key="5">
    <source>
        <dbReference type="ARBA" id="ARBA00022737"/>
    </source>
</evidence>
<keyword evidence="3 10" id="KW-0812">Transmembrane</keyword>
<evidence type="ECO:0000256" key="6">
    <source>
        <dbReference type="ARBA" id="ARBA00022989"/>
    </source>
</evidence>
<keyword evidence="5" id="KW-0677">Repeat</keyword>
<evidence type="ECO:0000256" key="1">
    <source>
        <dbReference type="ARBA" id="ARBA00004370"/>
    </source>
</evidence>
<dbReference type="PANTHER" id="PTHR48054:SF47">
    <property type="entry name" value="OS06G0179800 PROTEIN"/>
    <property type="match status" value="1"/>
</dbReference>
<evidence type="ECO:0000256" key="8">
    <source>
        <dbReference type="ARBA" id="ARBA00023180"/>
    </source>
</evidence>
<gene>
    <name evidence="12" type="ORF">ZOSMA_6G01030</name>
</gene>
<dbReference type="SUPFAM" id="SSF52058">
    <property type="entry name" value="L domain-like"/>
    <property type="match status" value="1"/>
</dbReference>
<dbReference type="InterPro" id="IPR011009">
    <property type="entry name" value="Kinase-like_dom_sf"/>
</dbReference>
<dbReference type="SUPFAM" id="SSF56112">
    <property type="entry name" value="Protein kinase-like (PK-like)"/>
    <property type="match status" value="1"/>
</dbReference>
<reference evidence="13" key="1">
    <citation type="journal article" date="2016" name="Nature">
        <title>The genome of the seagrass Zostera marina reveals angiosperm adaptation to the sea.</title>
        <authorList>
            <person name="Olsen J.L."/>
            <person name="Rouze P."/>
            <person name="Verhelst B."/>
            <person name="Lin Y.-C."/>
            <person name="Bayer T."/>
            <person name="Collen J."/>
            <person name="Dattolo E."/>
            <person name="De Paoli E."/>
            <person name="Dittami S."/>
            <person name="Maumus F."/>
            <person name="Michel G."/>
            <person name="Kersting A."/>
            <person name="Lauritano C."/>
            <person name="Lohaus R."/>
            <person name="Toepel M."/>
            <person name="Tonon T."/>
            <person name="Vanneste K."/>
            <person name="Amirebrahimi M."/>
            <person name="Brakel J."/>
            <person name="Bostroem C."/>
            <person name="Chovatia M."/>
            <person name="Grimwood J."/>
            <person name="Jenkins J.W."/>
            <person name="Jueterbock A."/>
            <person name="Mraz A."/>
            <person name="Stam W.T."/>
            <person name="Tice H."/>
            <person name="Bornberg-Bauer E."/>
            <person name="Green P.J."/>
            <person name="Pearson G.A."/>
            <person name="Procaccini G."/>
            <person name="Duarte C.M."/>
            <person name="Schmutz J."/>
            <person name="Reusch T.B.H."/>
            <person name="Van de Peer Y."/>
        </authorList>
    </citation>
    <scope>NUCLEOTIDE SEQUENCE [LARGE SCALE GENOMIC DNA]</scope>
    <source>
        <strain evidence="13">cv. Finnish</strain>
    </source>
</reference>
<name>A0A0K9NT14_ZOSMR</name>
<keyword evidence="4" id="KW-0732">Signal</keyword>
<evidence type="ECO:0000256" key="4">
    <source>
        <dbReference type="ARBA" id="ARBA00022729"/>
    </source>
</evidence>
<keyword evidence="12" id="KW-0418">Kinase</keyword>
<dbReference type="PROSITE" id="PS50011">
    <property type="entry name" value="PROTEIN_KINASE_DOM"/>
    <property type="match status" value="1"/>
</dbReference>
<evidence type="ECO:0000256" key="7">
    <source>
        <dbReference type="ARBA" id="ARBA00023136"/>
    </source>
</evidence>
<comment type="subcellular location">
    <subcellularLocation>
        <location evidence="1">Membrane</location>
    </subcellularLocation>
</comment>
<dbReference type="InterPro" id="IPR003591">
    <property type="entry name" value="Leu-rich_rpt_typical-subtyp"/>
</dbReference>
<keyword evidence="12" id="KW-0675">Receptor</keyword>
<dbReference type="SMART" id="SM00369">
    <property type="entry name" value="LRR_TYP"/>
    <property type="match status" value="3"/>
</dbReference>
<evidence type="ECO:0000313" key="12">
    <source>
        <dbReference type="EMBL" id="KMZ59172.1"/>
    </source>
</evidence>
<evidence type="ECO:0000256" key="9">
    <source>
        <dbReference type="SAM" id="MobiDB-lite"/>
    </source>
</evidence>
<feature type="domain" description="Protein kinase" evidence="11">
    <location>
        <begin position="502"/>
        <end position="790"/>
    </location>
</feature>
<dbReference type="GO" id="GO:0004672">
    <property type="term" value="F:protein kinase activity"/>
    <property type="evidence" value="ECO:0007669"/>
    <property type="project" value="InterPro"/>
</dbReference>
<dbReference type="Pfam" id="PF13855">
    <property type="entry name" value="LRR_8"/>
    <property type="match status" value="1"/>
</dbReference>
<dbReference type="OrthoDB" id="676979at2759"/>
<keyword evidence="2" id="KW-0433">Leucine-rich repeat</keyword>
<dbReference type="Pfam" id="PF00560">
    <property type="entry name" value="LRR_1"/>
    <property type="match status" value="2"/>
</dbReference>
<dbReference type="FunFam" id="3.30.200.20:FF:000433">
    <property type="entry name" value="Predicted protein"/>
    <property type="match status" value="1"/>
</dbReference>
<dbReference type="InterPro" id="IPR052592">
    <property type="entry name" value="LRR-RLK"/>
</dbReference>
<feature type="region of interest" description="Disordered" evidence="9">
    <location>
        <begin position="828"/>
        <end position="847"/>
    </location>
</feature>
<feature type="transmembrane region" description="Helical" evidence="10">
    <location>
        <begin position="418"/>
        <end position="442"/>
    </location>
</feature>
<evidence type="ECO:0000259" key="11">
    <source>
        <dbReference type="PROSITE" id="PS50011"/>
    </source>
</evidence>
<proteinExistence type="predicted"/>
<dbReference type="InterPro" id="IPR032675">
    <property type="entry name" value="LRR_dom_sf"/>
</dbReference>
<keyword evidence="8" id="KW-0325">Glycoprotein</keyword>
<accession>A0A0K9NT14</accession>
<dbReference type="STRING" id="29655.A0A0K9NT14"/>
<evidence type="ECO:0000313" key="13">
    <source>
        <dbReference type="Proteomes" id="UP000036987"/>
    </source>
</evidence>
<protein>
    <submittedName>
        <fullName evidence="12">Receptor kinase</fullName>
    </submittedName>
</protein>